<dbReference type="HOGENOM" id="CLU_110701_0_0_6"/>
<dbReference type="RefSeq" id="WP_006686314.1">
    <property type="nucleotide sequence ID" value="NZ_GG730300.1"/>
</dbReference>
<evidence type="ECO:0000313" key="2">
    <source>
        <dbReference type="Proteomes" id="UP000003880"/>
    </source>
</evidence>
<name>D4BFL7_9ENTR</name>
<gene>
    <name evidence="1" type="ORF">CIT292_09037</name>
</gene>
<dbReference type="Proteomes" id="UP000003880">
    <property type="component" value="Unassembled WGS sequence"/>
</dbReference>
<evidence type="ECO:0008006" key="3">
    <source>
        <dbReference type="Google" id="ProtNLM"/>
    </source>
</evidence>
<proteinExistence type="predicted"/>
<accession>D4BFL7</accession>
<evidence type="ECO:0000313" key="1">
    <source>
        <dbReference type="EMBL" id="EFE07154.1"/>
    </source>
</evidence>
<dbReference type="InterPro" id="IPR019231">
    <property type="entry name" value="DUF2170"/>
</dbReference>
<reference evidence="1 2" key="1">
    <citation type="submission" date="2010-02" db="EMBL/GenBank/DDBJ databases">
        <authorList>
            <person name="Weinstock G."/>
            <person name="Sodergren E."/>
            <person name="Clifton S."/>
            <person name="Fulton L."/>
            <person name="Fulton B."/>
            <person name="Courtney L."/>
            <person name="Fronick C."/>
            <person name="Harrison M."/>
            <person name="Strong C."/>
            <person name="Farmer C."/>
            <person name="Delahaunty K."/>
            <person name="Markovic C."/>
            <person name="Hall O."/>
            <person name="Minx P."/>
            <person name="Tomlinson C."/>
            <person name="Mitreva M."/>
            <person name="Nelson J."/>
            <person name="Hou S."/>
            <person name="Wollam A."/>
            <person name="Pepin K.H."/>
            <person name="Johnson M."/>
            <person name="Bhonagiri V."/>
            <person name="Zhang X."/>
            <person name="Suruliraj S."/>
            <person name="Warren W."/>
            <person name="Chinwalla A."/>
            <person name="Mardis E.R."/>
            <person name="Wilson R.K."/>
        </authorList>
    </citation>
    <scope>NUCLEOTIDE SEQUENCE [LARGE SCALE GENOMIC DNA]</scope>
    <source>
        <strain evidence="1 2">ATCC 29220</strain>
    </source>
</reference>
<comment type="caution">
    <text evidence="1">The sequence shown here is derived from an EMBL/GenBank/DDBJ whole genome shotgun (WGS) entry which is preliminary data.</text>
</comment>
<dbReference type="AlphaFoldDB" id="D4BFL7"/>
<dbReference type="Pfam" id="PF09938">
    <property type="entry name" value="DUF2170"/>
    <property type="match status" value="1"/>
</dbReference>
<sequence length="134" mass="15330">MVWTPQMLAAALQNIHDLNIKTHNDEQSLIVKMDDYGDLQLNVLFTSRQMIIETIICPVNDIQHQDEFNLFLLRHQKLLPLSSVGISRVQLEEYYVAFGALSLNSSLDDVVLEMKTLADNALDLAEITEEYTHE</sequence>
<organism evidence="1 2">
    <name type="scientific">Citrobacter youngae ATCC 29220</name>
    <dbReference type="NCBI Taxonomy" id="500640"/>
    <lineage>
        <taxon>Bacteria</taxon>
        <taxon>Pseudomonadati</taxon>
        <taxon>Pseudomonadota</taxon>
        <taxon>Gammaproteobacteria</taxon>
        <taxon>Enterobacterales</taxon>
        <taxon>Enterobacteriaceae</taxon>
        <taxon>Citrobacter</taxon>
        <taxon>Citrobacter freundii complex</taxon>
    </lineage>
</organism>
<dbReference type="EMBL" id="ABWL02000016">
    <property type="protein sequence ID" value="EFE07154.1"/>
    <property type="molecule type" value="Genomic_DNA"/>
</dbReference>
<dbReference type="eggNOG" id="COG3789">
    <property type="taxonomic scope" value="Bacteria"/>
</dbReference>
<protein>
    <recommendedName>
        <fullName evidence="3">Cytoplasmic protein</fullName>
    </recommendedName>
</protein>